<dbReference type="AlphaFoldDB" id="A0A4Q0VXS3"/>
<evidence type="ECO:0000259" key="1">
    <source>
        <dbReference type="Pfam" id="PF07007"/>
    </source>
</evidence>
<dbReference type="OrthoDB" id="2438161at2"/>
<gene>
    <name evidence="2" type="ORF">DS745_06190</name>
</gene>
<keyword evidence="3" id="KW-1185">Reference proteome</keyword>
<feature type="domain" description="Lysozyme inhibitor LprI-like N-terminal" evidence="1">
    <location>
        <begin position="2"/>
        <end position="51"/>
    </location>
</feature>
<dbReference type="PANTHER" id="PTHR39176:SF1">
    <property type="entry name" value="PERIPLASMIC PROTEIN"/>
    <property type="match status" value="1"/>
</dbReference>
<dbReference type="InterPro" id="IPR009739">
    <property type="entry name" value="LprI-like_N"/>
</dbReference>
<dbReference type="Pfam" id="PF07007">
    <property type="entry name" value="LprI"/>
    <property type="match status" value="1"/>
</dbReference>
<dbReference type="Proteomes" id="UP000290649">
    <property type="component" value="Unassembled WGS sequence"/>
</dbReference>
<reference evidence="2 3" key="1">
    <citation type="journal article" date="2019" name="Int. J. Syst. Evol. Microbiol.">
        <title>Anaerobacillus alkaliphilus sp. nov., a novel alkaliphilic and moderately halophilic bacterium.</title>
        <authorList>
            <person name="Borsodi A.K."/>
            <person name="Aszalos J.M."/>
            <person name="Bihari P."/>
            <person name="Nagy I."/>
            <person name="Schumann P."/>
            <person name="Sproer C."/>
            <person name="Kovacs A.L."/>
            <person name="Boka K."/>
            <person name="Dobosy P."/>
            <person name="Ovari M."/>
            <person name="Szili-Kovacs T."/>
            <person name="Toth E."/>
        </authorList>
    </citation>
    <scope>NUCLEOTIDE SEQUENCE [LARGE SCALE GENOMIC DNA]</scope>
    <source>
        <strain evidence="2 3">B16-10</strain>
    </source>
</reference>
<protein>
    <submittedName>
        <fullName evidence="2">DUF1311 domain-containing protein</fullName>
    </submittedName>
</protein>
<comment type="caution">
    <text evidence="2">The sequence shown here is derived from an EMBL/GenBank/DDBJ whole genome shotgun (WGS) entry which is preliminary data.</text>
</comment>
<evidence type="ECO:0000313" key="2">
    <source>
        <dbReference type="EMBL" id="RXJ02558.1"/>
    </source>
</evidence>
<proteinExistence type="predicted"/>
<dbReference type="Gene3D" id="1.20.1270.180">
    <property type="match status" value="1"/>
</dbReference>
<accession>A0A4Q0VXS3</accession>
<evidence type="ECO:0000313" key="3">
    <source>
        <dbReference type="Proteomes" id="UP000290649"/>
    </source>
</evidence>
<sequence>MTKLREEQRGWIKYRDEEAKKRSKVFEGGTMESLEYISTQARITKERCFELVEEYM</sequence>
<dbReference type="RefSeq" id="WP_129077404.1">
    <property type="nucleotide sequence ID" value="NZ_QOUX01000023.1"/>
</dbReference>
<name>A0A4Q0VXS3_9BACI</name>
<dbReference type="PANTHER" id="PTHR39176">
    <property type="entry name" value="PERIPLASMIC PROTEIN-RELATED"/>
    <property type="match status" value="1"/>
</dbReference>
<dbReference type="EMBL" id="QOUX01000023">
    <property type="protein sequence ID" value="RXJ02558.1"/>
    <property type="molecule type" value="Genomic_DNA"/>
</dbReference>
<organism evidence="2 3">
    <name type="scientific">Anaerobacillus alkaliphilus</name>
    <dbReference type="NCBI Taxonomy" id="1548597"/>
    <lineage>
        <taxon>Bacteria</taxon>
        <taxon>Bacillati</taxon>
        <taxon>Bacillota</taxon>
        <taxon>Bacilli</taxon>
        <taxon>Bacillales</taxon>
        <taxon>Bacillaceae</taxon>
        <taxon>Anaerobacillus</taxon>
    </lineage>
</organism>